<accession>A0A7I8JZ61</accession>
<comment type="catalytic activity">
    <reaction evidence="1">
        <text>S-ubiquitinyl-[E2 ubiquitin-conjugating enzyme]-L-cysteine + [acceptor protein]-L-lysine = [E2 ubiquitin-conjugating enzyme]-L-cysteine + N(6)-ubiquitinyl-[acceptor protein]-L-lysine.</text>
        <dbReference type="EC" id="2.3.2.27"/>
    </reaction>
</comment>
<dbReference type="InterPro" id="IPR058678">
    <property type="entry name" value="ARM_PUB"/>
</dbReference>
<dbReference type="InterPro" id="IPR000225">
    <property type="entry name" value="Armadillo"/>
</dbReference>
<protein>
    <recommendedName>
        <fullName evidence="3">RING-type E3 ubiquitin transferase</fullName>
        <ecNumber evidence="3">2.3.2.27</ecNumber>
    </recommendedName>
</protein>
<dbReference type="InterPro" id="IPR057623">
    <property type="entry name" value="PUB12-19-like_N"/>
</dbReference>
<dbReference type="SUPFAM" id="SSF48371">
    <property type="entry name" value="ARM repeat"/>
    <property type="match status" value="1"/>
</dbReference>
<keyword evidence="6" id="KW-0833">Ubl conjugation pathway</keyword>
<keyword evidence="4" id="KW-0808">Transferase</keyword>
<dbReference type="AlphaFoldDB" id="A0A7I8JZ61"/>
<dbReference type="GO" id="GO:0061630">
    <property type="term" value="F:ubiquitin protein ligase activity"/>
    <property type="evidence" value="ECO:0007669"/>
    <property type="project" value="UniProtKB-EC"/>
</dbReference>
<evidence type="ECO:0000256" key="4">
    <source>
        <dbReference type="ARBA" id="ARBA00022679"/>
    </source>
</evidence>
<dbReference type="InterPro" id="IPR003613">
    <property type="entry name" value="Ubox_domain"/>
</dbReference>
<dbReference type="InterPro" id="IPR045210">
    <property type="entry name" value="RING-Ubox_PUB"/>
</dbReference>
<name>A0A7I8JZ61_SPIIN</name>
<dbReference type="Pfam" id="PF04564">
    <property type="entry name" value="U-box"/>
    <property type="match status" value="1"/>
</dbReference>
<dbReference type="OrthoDB" id="629492at2759"/>
<evidence type="ECO:0000313" key="10">
    <source>
        <dbReference type="Proteomes" id="UP000663760"/>
    </source>
</evidence>
<dbReference type="PANTHER" id="PTHR23315:SF63">
    <property type="entry name" value="U-BOX DOMAIN-CONTAINING PROTEIN 16"/>
    <property type="match status" value="1"/>
</dbReference>
<dbReference type="EC" id="2.3.2.27" evidence="3"/>
<dbReference type="SMART" id="SM00504">
    <property type="entry name" value="Ubox"/>
    <property type="match status" value="1"/>
</dbReference>
<dbReference type="InterPro" id="IPR011989">
    <property type="entry name" value="ARM-like"/>
</dbReference>
<feature type="domain" description="U-box" evidence="8">
    <location>
        <begin position="261"/>
        <end position="335"/>
    </location>
</feature>
<dbReference type="UniPathway" id="UPA00143"/>
<dbReference type="Pfam" id="PF25368">
    <property type="entry name" value="PUB10_N"/>
    <property type="match status" value="1"/>
</dbReference>
<evidence type="ECO:0000256" key="5">
    <source>
        <dbReference type="ARBA" id="ARBA00022737"/>
    </source>
</evidence>
<dbReference type="SUPFAM" id="SSF57850">
    <property type="entry name" value="RING/U-box"/>
    <property type="match status" value="1"/>
</dbReference>
<dbReference type="Gene3D" id="3.30.40.10">
    <property type="entry name" value="Zinc/RING finger domain, C3HC4 (zinc finger)"/>
    <property type="match status" value="1"/>
</dbReference>
<keyword evidence="10" id="KW-1185">Reference proteome</keyword>
<comment type="pathway">
    <text evidence="2">Protein modification; protein ubiquitination.</text>
</comment>
<dbReference type="FunFam" id="3.30.40.10:FF:000562">
    <property type="entry name" value="RING-type E3 ubiquitin transferase"/>
    <property type="match status" value="1"/>
</dbReference>
<evidence type="ECO:0000313" key="9">
    <source>
        <dbReference type="EMBL" id="CAA7389281.1"/>
    </source>
</evidence>
<dbReference type="Proteomes" id="UP000663760">
    <property type="component" value="Chromosome 1"/>
</dbReference>
<dbReference type="PANTHER" id="PTHR23315">
    <property type="entry name" value="U BOX DOMAIN-CONTAINING"/>
    <property type="match status" value="1"/>
</dbReference>
<keyword evidence="5" id="KW-0677">Repeat</keyword>
<evidence type="ECO:0000256" key="1">
    <source>
        <dbReference type="ARBA" id="ARBA00000900"/>
    </source>
</evidence>
<dbReference type="InterPro" id="IPR013083">
    <property type="entry name" value="Znf_RING/FYVE/PHD"/>
</dbReference>
<gene>
    <name evidence="9" type="ORF">SI8410_01001359</name>
</gene>
<dbReference type="PROSITE" id="PS51698">
    <property type="entry name" value="U_BOX"/>
    <property type="match status" value="1"/>
</dbReference>
<dbReference type="Gene3D" id="1.25.10.10">
    <property type="entry name" value="Leucine-rich Repeat Variant"/>
    <property type="match status" value="1"/>
</dbReference>
<dbReference type="EMBL" id="LR746264">
    <property type="protein sequence ID" value="CAA7389281.1"/>
    <property type="molecule type" value="Genomic_DNA"/>
</dbReference>
<sequence>MAISSRSARSPEGDSPLLQSLLGLSREISLCEPPLRQRRRARSAARKARILSLLFEELLCAVHPAGDLPRSAVLWLREIFVVLRRFKRLLDSCSDRMSRVSLVLGLESVAGDFHELTRSLSRLLCVFPVSDLGLGEDSVELVELLQKQCRRSSAAVDPEDEELRSEILEMVGDLEQKIIPDHSKLENMFERLGVNDFMKLCKEIERLEVEIPDRVDPNRTARMTALLGLLRYGKCVLFGASPAPGSHLHADHGGFETSDAAVPADFRCPISLDLMRDPVVVSSGQTYDRESISGWIASGHATCPKSGQVLSNSRLIPNRALRNIIHQWCGQHGVPFDAPEYPEVSVDPDRLRTSKAVVEAVKMTTLFFLRKLEASPSAESANKIVHELRQMAKSSSDNRAFIAEAGAVPLLASLLESNDAHLQVNAITALLNLSILPVNKRRIMLAAGGLDGLVYVLRSGRTWQAKENAAATLLSLSTHHASYRRKVAMTAGVAEGLAELVRSGPASSQRDGLVAMLNLAGDKDNIGRLVEGGVVEAALEATAVPEVAEIALTVVAAVAKRGGAAAVAETKGSIARLAGAMRWGTDRAKETAAAALVSVCPQGGEAAVAELTAISGIECAIWNLMRSGSERGSRTAASLGRMCRRWAVVAPEE</sequence>
<dbReference type="Pfam" id="PF25598">
    <property type="entry name" value="ARM_PUB"/>
    <property type="match status" value="1"/>
</dbReference>
<dbReference type="GO" id="GO:0016567">
    <property type="term" value="P:protein ubiquitination"/>
    <property type="evidence" value="ECO:0007669"/>
    <property type="project" value="UniProtKB-UniPathway"/>
</dbReference>
<dbReference type="PROSITE" id="PS50176">
    <property type="entry name" value="ARM_REPEAT"/>
    <property type="match status" value="1"/>
</dbReference>
<dbReference type="InterPro" id="IPR016024">
    <property type="entry name" value="ARM-type_fold"/>
</dbReference>
<dbReference type="SMART" id="SM00185">
    <property type="entry name" value="ARM"/>
    <property type="match status" value="3"/>
</dbReference>
<reference evidence="9" key="1">
    <citation type="submission" date="2020-02" db="EMBL/GenBank/DDBJ databases">
        <authorList>
            <person name="Scholz U."/>
            <person name="Mascher M."/>
            <person name="Fiebig A."/>
        </authorList>
    </citation>
    <scope>NUCLEOTIDE SEQUENCE</scope>
</reference>
<evidence type="ECO:0000256" key="6">
    <source>
        <dbReference type="ARBA" id="ARBA00022786"/>
    </source>
</evidence>
<evidence type="ECO:0000256" key="3">
    <source>
        <dbReference type="ARBA" id="ARBA00012483"/>
    </source>
</evidence>
<dbReference type="CDD" id="cd16664">
    <property type="entry name" value="RING-Ubox_PUB"/>
    <property type="match status" value="1"/>
</dbReference>
<proteinExistence type="predicted"/>
<feature type="repeat" description="ARM" evidence="7">
    <location>
        <begin position="406"/>
        <end position="448"/>
    </location>
</feature>
<evidence type="ECO:0000256" key="7">
    <source>
        <dbReference type="PROSITE-ProRule" id="PRU00259"/>
    </source>
</evidence>
<evidence type="ECO:0000256" key="2">
    <source>
        <dbReference type="ARBA" id="ARBA00004906"/>
    </source>
</evidence>
<evidence type="ECO:0000259" key="8">
    <source>
        <dbReference type="PROSITE" id="PS51698"/>
    </source>
</evidence>
<organism evidence="9 10">
    <name type="scientific">Spirodela intermedia</name>
    <name type="common">Intermediate duckweed</name>
    <dbReference type="NCBI Taxonomy" id="51605"/>
    <lineage>
        <taxon>Eukaryota</taxon>
        <taxon>Viridiplantae</taxon>
        <taxon>Streptophyta</taxon>
        <taxon>Embryophyta</taxon>
        <taxon>Tracheophyta</taxon>
        <taxon>Spermatophyta</taxon>
        <taxon>Magnoliopsida</taxon>
        <taxon>Liliopsida</taxon>
        <taxon>Araceae</taxon>
        <taxon>Lemnoideae</taxon>
        <taxon>Spirodela</taxon>
    </lineage>
</organism>